<dbReference type="GO" id="GO:0005737">
    <property type="term" value="C:cytoplasm"/>
    <property type="evidence" value="ECO:0007669"/>
    <property type="project" value="TreeGrafter"/>
</dbReference>
<name>A0A3B3T2G3_9TELE</name>
<reference evidence="5" key="1">
    <citation type="submission" date="2025-08" db="UniProtKB">
        <authorList>
            <consortium name="Ensembl"/>
        </authorList>
    </citation>
    <scope>IDENTIFICATION</scope>
</reference>
<dbReference type="InterPro" id="IPR000980">
    <property type="entry name" value="SH2"/>
</dbReference>
<evidence type="ECO:0000313" key="5">
    <source>
        <dbReference type="Ensembl" id="ENSPKIP00000036658.1"/>
    </source>
</evidence>
<keyword evidence="1 2" id="KW-0727">SH2 domain</keyword>
<evidence type="ECO:0000256" key="3">
    <source>
        <dbReference type="SAM" id="MobiDB-lite"/>
    </source>
</evidence>
<organism evidence="5 6">
    <name type="scientific">Paramormyrops kingsleyae</name>
    <dbReference type="NCBI Taxonomy" id="1676925"/>
    <lineage>
        <taxon>Eukaryota</taxon>
        <taxon>Metazoa</taxon>
        <taxon>Chordata</taxon>
        <taxon>Craniata</taxon>
        <taxon>Vertebrata</taxon>
        <taxon>Euteleostomi</taxon>
        <taxon>Actinopterygii</taxon>
        <taxon>Neopterygii</taxon>
        <taxon>Teleostei</taxon>
        <taxon>Osteoglossocephala</taxon>
        <taxon>Osteoglossomorpha</taxon>
        <taxon>Osteoglossiformes</taxon>
        <taxon>Mormyridae</taxon>
        <taxon>Paramormyrops</taxon>
    </lineage>
</organism>
<protein>
    <submittedName>
        <fullName evidence="5">Si:ch73-109i22.2</fullName>
    </submittedName>
</protein>
<dbReference type="Gene3D" id="3.30.505.10">
    <property type="entry name" value="SH2 domain"/>
    <property type="match status" value="1"/>
</dbReference>
<dbReference type="AlphaFoldDB" id="A0A3B3T2G3"/>
<reference evidence="5" key="2">
    <citation type="submission" date="2025-09" db="UniProtKB">
        <authorList>
            <consortium name="Ensembl"/>
        </authorList>
    </citation>
    <scope>IDENTIFICATION</scope>
</reference>
<dbReference type="Pfam" id="PF00017">
    <property type="entry name" value="SH2"/>
    <property type="match status" value="1"/>
</dbReference>
<feature type="compositionally biased region" description="Pro residues" evidence="3">
    <location>
        <begin position="17"/>
        <end position="28"/>
    </location>
</feature>
<dbReference type="PANTHER" id="PTHR14388">
    <property type="entry name" value="T CELL-SPECIFIC ADAPTER PROTEIN TSAD"/>
    <property type="match status" value="1"/>
</dbReference>
<feature type="domain" description="SH2" evidence="4">
    <location>
        <begin position="105"/>
        <end position="201"/>
    </location>
</feature>
<keyword evidence="6" id="KW-1185">Reference proteome</keyword>
<evidence type="ECO:0000259" key="4">
    <source>
        <dbReference type="PROSITE" id="PS50001"/>
    </source>
</evidence>
<dbReference type="Ensembl" id="ENSPKIT00000017608.1">
    <property type="protein sequence ID" value="ENSPKIP00000036658.1"/>
    <property type="gene ID" value="ENSPKIG00000015137.1"/>
</dbReference>
<dbReference type="PROSITE" id="PS50001">
    <property type="entry name" value="SH2"/>
    <property type="match status" value="1"/>
</dbReference>
<dbReference type="InterPro" id="IPR036860">
    <property type="entry name" value="SH2_dom_sf"/>
</dbReference>
<feature type="compositionally biased region" description="Pro residues" evidence="3">
    <location>
        <begin position="333"/>
        <end position="342"/>
    </location>
</feature>
<feature type="region of interest" description="Disordered" evidence="3">
    <location>
        <begin position="1"/>
        <end position="29"/>
    </location>
</feature>
<accession>A0A3B3T2G3</accession>
<dbReference type="PANTHER" id="PTHR14388:SF23">
    <property type="entry name" value="SI:CH73-109I22.2"/>
    <property type="match status" value="1"/>
</dbReference>
<evidence type="ECO:0000256" key="1">
    <source>
        <dbReference type="ARBA" id="ARBA00022999"/>
    </source>
</evidence>
<feature type="region of interest" description="Disordered" evidence="3">
    <location>
        <begin position="417"/>
        <end position="444"/>
    </location>
</feature>
<evidence type="ECO:0000313" key="6">
    <source>
        <dbReference type="Proteomes" id="UP000261540"/>
    </source>
</evidence>
<sequence>CTLPVPRRAGVQGRNAPQPPPPAQIPPIKPRRSIKCRVKLQDTVGLFTRPASITQQFEKQAYLLFPTSFGPMEPLSIPLRAHTLLWFETSQLPRLSRPGQPLPSWLHGFITRKEAEEFLQDRMQGCFLLRLSESMIGFVLSYRGKDRCRHFIIQEEGGDRGGGGRYLITGEESRHNSLQELISYYTQNYVGPFEEVLTVPFVKVCLGISHTHTHTHTQVCNYIFVIPSAPPALPPAPRSTENLVPPSNGTGDYAVVKKVLKKSYSLSDVHPATNTNALSLEVRTTLSRVTDCAGAEGGVVDAPYARVNKSHRLARSPSAFYMNIPPVADADDLPPPPPPPPSHESAEEQKYWEMVPLHTYEETNHLTRPVESDDRIDFYAVGGRQVALESAETPQNHLYSEVNLRGRDVQDQVQIPGRTVPNLPLRPPPRTSNCPSRPGGNLQVPEASFSITAITTTPVLSPASDLKHDAQ</sequence>
<evidence type="ECO:0000256" key="2">
    <source>
        <dbReference type="PROSITE-ProRule" id="PRU00191"/>
    </source>
</evidence>
<dbReference type="SUPFAM" id="SSF55550">
    <property type="entry name" value="SH2 domain"/>
    <property type="match status" value="1"/>
</dbReference>
<dbReference type="Proteomes" id="UP000261540">
    <property type="component" value="Unplaced"/>
</dbReference>
<feature type="region of interest" description="Disordered" evidence="3">
    <location>
        <begin position="326"/>
        <end position="348"/>
    </location>
</feature>
<proteinExistence type="predicted"/>
<dbReference type="GeneTree" id="ENSGT00940000160977"/>
<dbReference type="SMART" id="SM00252">
    <property type="entry name" value="SH2"/>
    <property type="match status" value="1"/>
</dbReference>
<dbReference type="PRINTS" id="PR00401">
    <property type="entry name" value="SH2DOMAIN"/>
</dbReference>